<evidence type="ECO:0000256" key="5">
    <source>
        <dbReference type="ARBA" id="ARBA00004496"/>
    </source>
</evidence>
<evidence type="ECO:0000256" key="10">
    <source>
        <dbReference type="ARBA" id="ARBA00022692"/>
    </source>
</evidence>
<dbReference type="GO" id="GO:0016020">
    <property type="term" value="C:membrane"/>
    <property type="evidence" value="ECO:0007669"/>
    <property type="project" value="UniProtKB-SubCell"/>
</dbReference>
<dbReference type="SUPFAM" id="SSF51905">
    <property type="entry name" value="FAD/NAD(P)-binding domain"/>
    <property type="match status" value="1"/>
</dbReference>
<comment type="catalytic activity">
    <reaction evidence="1 15">
        <text>a long-chain primary fatty alcohol + O2 = a long-chain fatty aldehyde + H2O2</text>
        <dbReference type="Rhea" id="RHEA:22756"/>
        <dbReference type="ChEBI" id="CHEBI:15379"/>
        <dbReference type="ChEBI" id="CHEBI:16240"/>
        <dbReference type="ChEBI" id="CHEBI:17176"/>
        <dbReference type="ChEBI" id="CHEBI:77396"/>
        <dbReference type="EC" id="1.1.3.20"/>
    </reaction>
</comment>
<dbReference type="EC" id="1.1.3.20" evidence="7 15"/>
<keyword evidence="14" id="KW-0472">Membrane</keyword>
<evidence type="ECO:0000256" key="16">
    <source>
        <dbReference type="PIRSR" id="PIRSR028937-1"/>
    </source>
</evidence>
<comment type="function">
    <text evidence="2">Long-chain fatty alcohol oxidase involved in the omega-oxidation pathway of lipid degradation.</text>
</comment>
<evidence type="ECO:0000256" key="15">
    <source>
        <dbReference type="PIRNR" id="PIRNR028937"/>
    </source>
</evidence>
<dbReference type="PIRSF" id="PIRSF028937">
    <property type="entry name" value="Lg_Ch_AO"/>
    <property type="match status" value="1"/>
</dbReference>
<organism evidence="20 21">
    <name type="scientific">Penicillium cosmopolitanum</name>
    <dbReference type="NCBI Taxonomy" id="1131564"/>
    <lineage>
        <taxon>Eukaryota</taxon>
        <taxon>Fungi</taxon>
        <taxon>Dikarya</taxon>
        <taxon>Ascomycota</taxon>
        <taxon>Pezizomycotina</taxon>
        <taxon>Eurotiomycetes</taxon>
        <taxon>Eurotiomycetidae</taxon>
        <taxon>Eurotiales</taxon>
        <taxon>Aspergillaceae</taxon>
        <taxon>Penicillium</taxon>
    </lineage>
</organism>
<dbReference type="Proteomes" id="UP001147747">
    <property type="component" value="Unassembled WGS sequence"/>
</dbReference>
<dbReference type="GO" id="GO:0005737">
    <property type="term" value="C:cytoplasm"/>
    <property type="evidence" value="ECO:0007669"/>
    <property type="project" value="UniProtKB-SubCell"/>
</dbReference>
<protein>
    <recommendedName>
        <fullName evidence="7 15">Long-chain-alcohol oxidase</fullName>
        <ecNumber evidence="7 15">1.1.3.20</ecNumber>
    </recommendedName>
</protein>
<evidence type="ECO:0000256" key="8">
    <source>
        <dbReference type="ARBA" id="ARBA00022490"/>
    </source>
</evidence>
<keyword evidence="21" id="KW-1185">Reference proteome</keyword>
<evidence type="ECO:0000256" key="1">
    <source>
        <dbReference type="ARBA" id="ARBA00000920"/>
    </source>
</evidence>
<dbReference type="InterPro" id="IPR036188">
    <property type="entry name" value="FAD/NAD-bd_sf"/>
</dbReference>
<dbReference type="AlphaFoldDB" id="A0A9W9SKF1"/>
<feature type="active site" description="Proton acceptor" evidence="16">
    <location>
        <position position="660"/>
    </location>
</feature>
<feature type="domain" description="Glucose-methanol-choline oxidoreductase N-terminal" evidence="17">
    <location>
        <begin position="248"/>
        <end position="472"/>
    </location>
</feature>
<dbReference type="GO" id="GO:0050660">
    <property type="term" value="F:flavin adenine dinucleotide binding"/>
    <property type="evidence" value="ECO:0007669"/>
    <property type="project" value="InterPro"/>
</dbReference>
<dbReference type="PANTHER" id="PTHR46056:SF12">
    <property type="entry name" value="LONG-CHAIN-ALCOHOL OXIDASE"/>
    <property type="match status" value="1"/>
</dbReference>
<name>A0A9W9SKF1_9EURO</name>
<dbReference type="RefSeq" id="XP_056482675.1">
    <property type="nucleotide sequence ID" value="XM_056636645.1"/>
</dbReference>
<keyword evidence="10" id="KW-0812">Transmembrane</keyword>
<evidence type="ECO:0000259" key="17">
    <source>
        <dbReference type="Pfam" id="PF00732"/>
    </source>
</evidence>
<reference evidence="20" key="1">
    <citation type="submission" date="2022-12" db="EMBL/GenBank/DDBJ databases">
        <authorList>
            <person name="Petersen C."/>
        </authorList>
    </citation>
    <scope>NUCLEOTIDE SEQUENCE</scope>
    <source>
        <strain evidence="20">IBT 29677</strain>
    </source>
</reference>
<comment type="caution">
    <text evidence="20">The sequence shown here is derived from an EMBL/GenBank/DDBJ whole genome shotgun (WGS) entry which is preliminary data.</text>
</comment>
<evidence type="ECO:0000256" key="13">
    <source>
        <dbReference type="ARBA" id="ARBA00023002"/>
    </source>
</evidence>
<reference evidence="20" key="2">
    <citation type="journal article" date="2023" name="IMA Fungus">
        <title>Comparative genomic study of the Penicillium genus elucidates a diverse pangenome and 15 lateral gene transfer events.</title>
        <authorList>
            <person name="Petersen C."/>
            <person name="Sorensen T."/>
            <person name="Nielsen M.R."/>
            <person name="Sondergaard T.E."/>
            <person name="Sorensen J.L."/>
            <person name="Fitzpatrick D.A."/>
            <person name="Frisvad J.C."/>
            <person name="Nielsen K.L."/>
        </authorList>
    </citation>
    <scope>NUCLEOTIDE SEQUENCE</scope>
    <source>
        <strain evidence="20">IBT 29677</strain>
    </source>
</reference>
<evidence type="ECO:0000256" key="4">
    <source>
        <dbReference type="ARBA" id="ARBA00004370"/>
    </source>
</evidence>
<evidence type="ECO:0000313" key="21">
    <source>
        <dbReference type="Proteomes" id="UP001147747"/>
    </source>
</evidence>
<dbReference type="GO" id="GO:0046577">
    <property type="term" value="F:long-chain-alcohol oxidase activity"/>
    <property type="evidence" value="ECO:0007669"/>
    <property type="project" value="UniProtKB-EC"/>
</dbReference>
<evidence type="ECO:0000313" key="20">
    <source>
        <dbReference type="EMBL" id="KAJ5378889.1"/>
    </source>
</evidence>
<evidence type="ECO:0000256" key="2">
    <source>
        <dbReference type="ARBA" id="ARBA00003842"/>
    </source>
</evidence>
<keyword evidence="8" id="KW-0963">Cytoplasm</keyword>
<dbReference type="InterPro" id="IPR000172">
    <property type="entry name" value="GMC_OxRdtase_N"/>
</dbReference>
<proteinExistence type="inferred from homology"/>
<evidence type="ECO:0000259" key="19">
    <source>
        <dbReference type="Pfam" id="PF05199"/>
    </source>
</evidence>
<keyword evidence="12" id="KW-1133">Transmembrane helix</keyword>
<keyword evidence="11" id="KW-0274">FAD</keyword>
<comment type="similarity">
    <text evidence="6 15">Belongs to the GMC oxidoreductase family.</text>
</comment>
<evidence type="ECO:0000256" key="3">
    <source>
        <dbReference type="ARBA" id="ARBA00004196"/>
    </source>
</evidence>
<dbReference type="InterPro" id="IPR003953">
    <property type="entry name" value="FAD-dep_OxRdtase_2_FAD-bd"/>
</dbReference>
<accession>A0A9W9SKF1</accession>
<sequence length="733" mass="79870">MADQAISTYTPIDVPLPPAPAISYFTEQQWKTLYALADAIIPSIRTVSTSRGSNDTSVKISRRRCSSNIAFRACIERIFGDFVNDKGRSSFRLILNALNTRAGLLIMTGSTTPIHQQSVATRERIISTWDTSRLAPFRATYRALTAIVKRSWVLSSPTINSVLGFRVPIHLKPAKGFRHKFLHFPPSNEPGNAPEKIRTDVVVIGSGCGGAVASKNLAEAGYRVLVVEKSYSYSSDTFPMVPNAGFVNMFEGGGAVLSDDGSVAILAGSTWRSGGTVNWSAALQTQAYVRQEWANNGLPFFTSLQFPRSLDRVCDRIRITEHVCHNRQNNALLDSAHKLGYAAKPVPQNTGGEEHYCGYCMLGCNSAAKKGPAETCLVDAAKAGRSLWRASGLIRVLFTETNDERVASDVEGTWTSRDSYLGLSGEGAIRRKVIIHAKKVVVASGTLQTPLLLLRSGLANPQIGRNLYLHPVLACGAVHEEETRPWEGTALTTVVNDFENLDGRGHGVKIEASAMVPSLIVPVFPWRGGIDYKLFAACINHSTGFITLARDHDGGRVYPDPTDGRVRAEYSVSSFDLRHIMEGVIACAKMAYITGTKEFHTASREISPFIRPAFIQKDASYSHLEEHGLEGINNSALRSWISEVRAKPLLSQQASFVSAHQMGTCRMGSSAKSSVVDPTCQVWRTEVVYVVDASVFPSASGVNPMVTVMAIADWASQGLARKMKTPENAMARL</sequence>
<feature type="domain" description="FAD-dependent oxidoreductase 2 FAD-binding" evidence="18">
    <location>
        <begin position="200"/>
        <end position="237"/>
    </location>
</feature>
<evidence type="ECO:0000259" key="18">
    <source>
        <dbReference type="Pfam" id="PF00890"/>
    </source>
</evidence>
<feature type="domain" description="Glucose-methanol-choline oxidoreductase C-terminal" evidence="19">
    <location>
        <begin position="542"/>
        <end position="712"/>
    </location>
</feature>
<keyword evidence="13 15" id="KW-0560">Oxidoreductase</keyword>
<evidence type="ECO:0000256" key="12">
    <source>
        <dbReference type="ARBA" id="ARBA00022989"/>
    </source>
</evidence>
<dbReference type="Pfam" id="PF00890">
    <property type="entry name" value="FAD_binding_2"/>
    <property type="match status" value="1"/>
</dbReference>
<dbReference type="Pfam" id="PF00732">
    <property type="entry name" value="GMC_oxred_N"/>
    <property type="match status" value="1"/>
</dbReference>
<dbReference type="PANTHER" id="PTHR46056">
    <property type="entry name" value="LONG-CHAIN-ALCOHOL OXIDASE"/>
    <property type="match status" value="1"/>
</dbReference>
<evidence type="ECO:0000256" key="11">
    <source>
        <dbReference type="ARBA" id="ARBA00022827"/>
    </source>
</evidence>
<dbReference type="InterPro" id="IPR007867">
    <property type="entry name" value="GMC_OxRtase_C"/>
</dbReference>
<comment type="subcellular location">
    <subcellularLocation>
        <location evidence="3">Cell envelope</location>
    </subcellularLocation>
    <subcellularLocation>
        <location evidence="5">Cytoplasm</location>
    </subcellularLocation>
    <subcellularLocation>
        <location evidence="4">Membrane</location>
    </subcellularLocation>
</comment>
<dbReference type="InterPro" id="IPR012400">
    <property type="entry name" value="Long_Oxdase"/>
</dbReference>
<evidence type="ECO:0000256" key="14">
    <source>
        <dbReference type="ARBA" id="ARBA00023136"/>
    </source>
</evidence>
<gene>
    <name evidence="20" type="ORF">N7509_012008</name>
</gene>
<dbReference type="EMBL" id="JAPZBU010000011">
    <property type="protein sequence ID" value="KAJ5378889.1"/>
    <property type="molecule type" value="Genomic_DNA"/>
</dbReference>
<evidence type="ECO:0000256" key="6">
    <source>
        <dbReference type="ARBA" id="ARBA00010790"/>
    </source>
</evidence>
<evidence type="ECO:0000256" key="7">
    <source>
        <dbReference type="ARBA" id="ARBA00013125"/>
    </source>
</evidence>
<dbReference type="GeneID" id="81375625"/>
<keyword evidence="9" id="KW-0285">Flavoprotein</keyword>
<dbReference type="OrthoDB" id="269227at2759"/>
<evidence type="ECO:0000256" key="9">
    <source>
        <dbReference type="ARBA" id="ARBA00022630"/>
    </source>
</evidence>
<dbReference type="Gene3D" id="3.50.50.60">
    <property type="entry name" value="FAD/NAD(P)-binding domain"/>
    <property type="match status" value="2"/>
</dbReference>
<dbReference type="Pfam" id="PF05199">
    <property type="entry name" value="GMC_oxred_C"/>
    <property type="match status" value="1"/>
</dbReference>